<evidence type="ECO:0000313" key="3">
    <source>
        <dbReference type="Proteomes" id="UP001501371"/>
    </source>
</evidence>
<feature type="compositionally biased region" description="Low complexity" evidence="1">
    <location>
        <begin position="68"/>
        <end position="87"/>
    </location>
</feature>
<feature type="compositionally biased region" description="Gly residues" evidence="1">
    <location>
        <begin position="91"/>
        <end position="101"/>
    </location>
</feature>
<feature type="compositionally biased region" description="Gly residues" evidence="1">
    <location>
        <begin position="1"/>
        <end position="14"/>
    </location>
</feature>
<dbReference type="EMBL" id="BAAAKV010000082">
    <property type="protein sequence ID" value="GAA1196400.1"/>
    <property type="molecule type" value="Genomic_DNA"/>
</dbReference>
<proteinExistence type="predicted"/>
<comment type="caution">
    <text evidence="2">The sequence shown here is derived from an EMBL/GenBank/DDBJ whole genome shotgun (WGS) entry which is preliminary data.</text>
</comment>
<keyword evidence="3" id="KW-1185">Reference proteome</keyword>
<feature type="region of interest" description="Disordered" evidence="1">
    <location>
        <begin position="1"/>
        <end position="103"/>
    </location>
</feature>
<protein>
    <submittedName>
        <fullName evidence="2">Uncharacterized protein</fullName>
    </submittedName>
</protein>
<name>A0ABN1V6A4_9ACTN</name>
<sequence>MHGGAAGTEAGGDPVGERGGRGDGGGGRSFGRGRGGGGIVGGGRRGDAGRRGPGTARRPRCARDTRRFAGAVRDGRQGAQQRGARLRLGGERPGYGGGREAGVGQCQPQGVQVADEAGVDQGDALGGGRRGEQAPGLVGARRGTYVETQRPQMAFERRSGYRGTGEDGGRQTNSLLGTDRAGRAKTWPGNPDGGVSAEAIG</sequence>
<dbReference type="Proteomes" id="UP001501371">
    <property type="component" value="Unassembled WGS sequence"/>
</dbReference>
<feature type="compositionally biased region" description="Basic and acidic residues" evidence="1">
    <location>
        <begin position="155"/>
        <end position="169"/>
    </location>
</feature>
<evidence type="ECO:0000313" key="2">
    <source>
        <dbReference type="EMBL" id="GAA1196400.1"/>
    </source>
</evidence>
<feature type="compositionally biased region" description="Gly residues" evidence="1">
    <location>
        <begin position="22"/>
        <end position="43"/>
    </location>
</feature>
<accession>A0ABN1V6A4</accession>
<evidence type="ECO:0000256" key="1">
    <source>
        <dbReference type="SAM" id="MobiDB-lite"/>
    </source>
</evidence>
<reference evidence="2 3" key="1">
    <citation type="journal article" date="2019" name="Int. J. Syst. Evol. Microbiol.">
        <title>The Global Catalogue of Microorganisms (GCM) 10K type strain sequencing project: providing services to taxonomists for standard genome sequencing and annotation.</title>
        <authorList>
            <consortium name="The Broad Institute Genomics Platform"/>
            <consortium name="The Broad Institute Genome Sequencing Center for Infectious Disease"/>
            <person name="Wu L."/>
            <person name="Ma J."/>
        </authorList>
    </citation>
    <scope>NUCLEOTIDE SEQUENCE [LARGE SCALE GENOMIC DNA]</scope>
    <source>
        <strain evidence="2 3">JCM 12696</strain>
    </source>
</reference>
<organism evidence="2 3">
    <name type="scientific">Streptomyces hebeiensis</name>
    <dbReference type="NCBI Taxonomy" id="229486"/>
    <lineage>
        <taxon>Bacteria</taxon>
        <taxon>Bacillati</taxon>
        <taxon>Actinomycetota</taxon>
        <taxon>Actinomycetes</taxon>
        <taxon>Kitasatosporales</taxon>
        <taxon>Streptomycetaceae</taxon>
        <taxon>Streptomyces</taxon>
    </lineage>
</organism>
<gene>
    <name evidence="2" type="ORF">GCM10009654_61670</name>
</gene>
<feature type="region of interest" description="Disordered" evidence="1">
    <location>
        <begin position="154"/>
        <end position="201"/>
    </location>
</feature>